<evidence type="ECO:0000256" key="6">
    <source>
        <dbReference type="ARBA" id="ARBA00023136"/>
    </source>
</evidence>
<reference evidence="10" key="1">
    <citation type="submission" date="2020-09" db="EMBL/GenBank/DDBJ databases">
        <title>New species isolated from human feces.</title>
        <authorList>
            <person name="Kitahara M."/>
            <person name="Shigeno Y."/>
            <person name="Shime M."/>
            <person name="Matsumoto Y."/>
            <person name="Nakamura S."/>
            <person name="Motooka D."/>
            <person name="Fukuoka S."/>
            <person name="Nishikawa H."/>
            <person name="Benno Y."/>
        </authorList>
    </citation>
    <scope>NUCLEOTIDE SEQUENCE</scope>
    <source>
        <strain evidence="10">MM50</strain>
    </source>
</reference>
<feature type="transmembrane region" description="Helical" evidence="8">
    <location>
        <begin position="329"/>
        <end position="351"/>
    </location>
</feature>
<feature type="transmembrane region" description="Helical" evidence="8">
    <location>
        <begin position="158"/>
        <end position="181"/>
    </location>
</feature>
<dbReference type="EMBL" id="AP023418">
    <property type="protein sequence ID" value="BCK80948.1"/>
    <property type="molecule type" value="Genomic_DNA"/>
</dbReference>
<feature type="transmembrane region" description="Helical" evidence="8">
    <location>
        <begin position="638"/>
        <end position="661"/>
    </location>
</feature>
<keyword evidence="3 7" id="KW-0812">Transmembrane</keyword>
<dbReference type="Pfam" id="PF00361">
    <property type="entry name" value="Proton_antipo_M"/>
    <property type="match status" value="1"/>
</dbReference>
<dbReference type="GO" id="GO:0008137">
    <property type="term" value="F:NADH dehydrogenase (ubiquinone) activity"/>
    <property type="evidence" value="ECO:0007669"/>
    <property type="project" value="InterPro"/>
</dbReference>
<evidence type="ECO:0000256" key="3">
    <source>
        <dbReference type="ARBA" id="ARBA00022692"/>
    </source>
</evidence>
<feature type="transmembrane region" description="Helical" evidence="8">
    <location>
        <begin position="130"/>
        <end position="146"/>
    </location>
</feature>
<keyword evidence="5" id="KW-0560">Oxidoreductase</keyword>
<feature type="transmembrane region" description="Helical" evidence="8">
    <location>
        <begin position="412"/>
        <end position="436"/>
    </location>
</feature>
<dbReference type="Proteomes" id="UP000681035">
    <property type="component" value="Chromosome"/>
</dbReference>
<keyword evidence="2" id="KW-1003">Cell membrane</keyword>
<dbReference type="GO" id="GO:0016491">
    <property type="term" value="F:oxidoreductase activity"/>
    <property type="evidence" value="ECO:0007669"/>
    <property type="project" value="UniProtKB-KW"/>
</dbReference>
<gene>
    <name evidence="10" type="ORF">MM50RIKEN_07110</name>
</gene>
<evidence type="ECO:0000256" key="5">
    <source>
        <dbReference type="ARBA" id="ARBA00023002"/>
    </source>
</evidence>
<evidence type="ECO:0000256" key="1">
    <source>
        <dbReference type="ARBA" id="ARBA00004651"/>
    </source>
</evidence>
<feature type="transmembrane region" description="Helical" evidence="8">
    <location>
        <begin position="238"/>
        <end position="261"/>
    </location>
</feature>
<evidence type="ECO:0000256" key="8">
    <source>
        <dbReference type="SAM" id="Phobius"/>
    </source>
</evidence>
<name>A0A810PXT6_9FIRM</name>
<dbReference type="KEGG" id="vcop:MM50RIKEN_07110"/>
<feature type="transmembrane region" description="Helical" evidence="8">
    <location>
        <begin position="106"/>
        <end position="124"/>
    </location>
</feature>
<feature type="transmembrane region" description="Helical" evidence="8">
    <location>
        <begin position="36"/>
        <end position="56"/>
    </location>
</feature>
<protein>
    <recommendedName>
        <fullName evidence="9">NADH:quinone oxidoreductase/Mrp antiporter transmembrane domain-containing protein</fullName>
    </recommendedName>
</protein>
<feature type="transmembrane region" description="Helical" evidence="8">
    <location>
        <begin position="6"/>
        <end position="24"/>
    </location>
</feature>
<feature type="transmembrane region" description="Helical" evidence="8">
    <location>
        <begin position="267"/>
        <end position="288"/>
    </location>
</feature>
<sequence length="662" mass="72611">MTTFYLLILFMLPAVMAVGIAIPRRRELSAQWVGELVIATALLVLGAMLALCRLPVGTVIVSPVVGLSFTFGGFQRLYGLVVCFMWLICAMLSPQYFRGHHHLRRYYFFFLICLSFTLGVFLSADLKTTFLFFELMSLGSYVWVVQEETPEALDAGKTYLTIAVLGGLVTLMGLFLLQHLTGTLVLSELKDACAAVTDRTALWWAALCVFFGFAAKAGVFPLHIWLPKAHPVAPAPASALLSGVLTKAGIFGILVVTVYLLPGNRSWGVLVLILGCITMVLGAVMAVFSTNLKYILACSSLSQIGFILVGVAMLTLLGEHNALAAHGTVLYMLNHSLVKLTLFLFAGVVYYNTHQLDLNRIRGFGRGKPLLHGLFLCGACSLAGIPGFLGYVSKTLVHEAVVELAVETGSTAITVVEWLFLLSGGLTVAYLTKIYVAVFWQTAPADAHAASRRWGTPLSVAALMLAAIPLPMLGLLPHGLSEKIAAATLSFTGGHDFSHAVHYLAWENLKGVVISLSIGMLVYFLLIRPLLTERRDGEIRYRSLWPAWLSLEESVYKPLFRWLIRVLMTLCRVACDLLDLLVLVMRRTLLRDTRDHVRRSPHSSVVRAMSHNSKYSQEETADHVGTVLDTFQRMEGSLSFALLMACLGLCLILLCVILHVFG</sequence>
<feature type="transmembrane region" description="Helical" evidence="8">
    <location>
        <begin position="201"/>
        <end position="226"/>
    </location>
</feature>
<dbReference type="PANTHER" id="PTHR42682">
    <property type="entry name" value="HYDROGENASE-4 COMPONENT F"/>
    <property type="match status" value="1"/>
</dbReference>
<feature type="transmembrane region" description="Helical" evidence="8">
    <location>
        <begin position="76"/>
        <end position="94"/>
    </location>
</feature>
<keyword evidence="11" id="KW-1185">Reference proteome</keyword>
<evidence type="ECO:0000256" key="4">
    <source>
        <dbReference type="ARBA" id="ARBA00022989"/>
    </source>
</evidence>
<feature type="domain" description="NADH:quinone oxidoreductase/Mrp antiporter transmembrane" evidence="9">
    <location>
        <begin position="123"/>
        <end position="412"/>
    </location>
</feature>
<dbReference type="PANTHER" id="PTHR42682:SF4">
    <property type="entry name" value="NADH-UBIQUINONE_PLASTOQUINONE"/>
    <property type="match status" value="1"/>
</dbReference>
<dbReference type="RefSeq" id="WP_213541774.1">
    <property type="nucleotide sequence ID" value="NZ_AP023418.1"/>
</dbReference>
<dbReference type="GO" id="GO:0042773">
    <property type="term" value="P:ATP synthesis coupled electron transport"/>
    <property type="evidence" value="ECO:0007669"/>
    <property type="project" value="InterPro"/>
</dbReference>
<feature type="transmembrane region" description="Helical" evidence="8">
    <location>
        <begin position="512"/>
        <end position="531"/>
    </location>
</feature>
<proteinExistence type="predicted"/>
<feature type="transmembrane region" description="Helical" evidence="8">
    <location>
        <begin position="457"/>
        <end position="476"/>
    </location>
</feature>
<keyword evidence="6 8" id="KW-0472">Membrane</keyword>
<dbReference type="InterPro" id="IPR001750">
    <property type="entry name" value="ND/Mrp_TM"/>
</dbReference>
<comment type="subcellular location">
    <subcellularLocation>
        <location evidence="1">Cell membrane</location>
        <topology evidence="1">Multi-pass membrane protein</topology>
    </subcellularLocation>
    <subcellularLocation>
        <location evidence="7">Membrane</location>
        <topology evidence="7">Multi-pass membrane protein</topology>
    </subcellularLocation>
</comment>
<evidence type="ECO:0000256" key="2">
    <source>
        <dbReference type="ARBA" id="ARBA00022475"/>
    </source>
</evidence>
<evidence type="ECO:0000259" key="9">
    <source>
        <dbReference type="Pfam" id="PF00361"/>
    </source>
</evidence>
<dbReference type="InterPro" id="IPR003918">
    <property type="entry name" value="NADH_UbQ_OxRdtase"/>
</dbReference>
<dbReference type="InterPro" id="IPR052175">
    <property type="entry name" value="ComplexI-like_HydComp"/>
</dbReference>
<feature type="transmembrane region" description="Helical" evidence="8">
    <location>
        <begin position="371"/>
        <end position="392"/>
    </location>
</feature>
<evidence type="ECO:0000313" key="11">
    <source>
        <dbReference type="Proteomes" id="UP000681035"/>
    </source>
</evidence>
<dbReference type="AlphaFoldDB" id="A0A810PXT6"/>
<feature type="transmembrane region" description="Helical" evidence="8">
    <location>
        <begin position="295"/>
        <end position="317"/>
    </location>
</feature>
<evidence type="ECO:0000256" key="7">
    <source>
        <dbReference type="RuleBase" id="RU000320"/>
    </source>
</evidence>
<accession>A0A810PXT6</accession>
<keyword evidence="4 8" id="KW-1133">Transmembrane helix</keyword>
<evidence type="ECO:0000313" key="10">
    <source>
        <dbReference type="EMBL" id="BCK80948.1"/>
    </source>
</evidence>
<dbReference type="GO" id="GO:0005886">
    <property type="term" value="C:plasma membrane"/>
    <property type="evidence" value="ECO:0007669"/>
    <property type="project" value="UniProtKB-SubCell"/>
</dbReference>
<organism evidence="10 11">
    <name type="scientific">Vescimonas coprocola</name>
    <dbReference type="NCBI Taxonomy" id="2714355"/>
    <lineage>
        <taxon>Bacteria</taxon>
        <taxon>Bacillati</taxon>
        <taxon>Bacillota</taxon>
        <taxon>Clostridia</taxon>
        <taxon>Eubacteriales</taxon>
        <taxon>Oscillospiraceae</taxon>
        <taxon>Vescimonas</taxon>
    </lineage>
</organism>
<dbReference type="PRINTS" id="PR01437">
    <property type="entry name" value="NUOXDRDTASE4"/>
</dbReference>